<evidence type="ECO:0000256" key="1">
    <source>
        <dbReference type="ARBA" id="ARBA00004236"/>
    </source>
</evidence>
<evidence type="ECO:0000256" key="7">
    <source>
        <dbReference type="ARBA" id="ARBA00023136"/>
    </source>
</evidence>
<keyword evidence="2" id="KW-1003">Cell membrane</keyword>
<feature type="transmembrane region" description="Helical" evidence="8">
    <location>
        <begin position="68"/>
        <end position="88"/>
    </location>
</feature>
<dbReference type="RefSeq" id="WP_192762712.1">
    <property type="nucleotide sequence ID" value="NZ_JADBDZ010000001.1"/>
</dbReference>
<keyword evidence="4" id="KW-0547">Nucleotide-binding</keyword>
<gene>
    <name evidence="10" type="ORF">H4W34_006543</name>
</gene>
<feature type="domain" description="Pycsar effector protein" evidence="9">
    <location>
        <begin position="20"/>
        <end position="165"/>
    </location>
</feature>
<dbReference type="Proteomes" id="UP000627838">
    <property type="component" value="Unassembled WGS sequence"/>
</dbReference>
<dbReference type="Pfam" id="PF18967">
    <property type="entry name" value="PycTM"/>
    <property type="match status" value="1"/>
</dbReference>
<evidence type="ECO:0000256" key="8">
    <source>
        <dbReference type="SAM" id="Phobius"/>
    </source>
</evidence>
<keyword evidence="3 8" id="KW-0812">Transmembrane</keyword>
<keyword evidence="6" id="KW-0051">Antiviral defense</keyword>
<keyword evidence="7 8" id="KW-0472">Membrane</keyword>
<organism evidence="10 11">
    <name type="scientific">Actinomadura algeriensis</name>
    <dbReference type="NCBI Taxonomy" id="1679523"/>
    <lineage>
        <taxon>Bacteria</taxon>
        <taxon>Bacillati</taxon>
        <taxon>Actinomycetota</taxon>
        <taxon>Actinomycetes</taxon>
        <taxon>Streptosporangiales</taxon>
        <taxon>Thermomonosporaceae</taxon>
        <taxon>Actinomadura</taxon>
    </lineage>
</organism>
<reference evidence="10 11" key="1">
    <citation type="submission" date="2020-10" db="EMBL/GenBank/DDBJ databases">
        <title>Sequencing the genomes of 1000 actinobacteria strains.</title>
        <authorList>
            <person name="Klenk H.-P."/>
        </authorList>
    </citation>
    <scope>NUCLEOTIDE SEQUENCE [LARGE SCALE GENOMIC DNA]</scope>
    <source>
        <strain evidence="10 11">DSM 46744</strain>
    </source>
</reference>
<evidence type="ECO:0000256" key="4">
    <source>
        <dbReference type="ARBA" id="ARBA00022741"/>
    </source>
</evidence>
<dbReference type="EMBL" id="JADBDZ010000001">
    <property type="protein sequence ID" value="MBE1536710.1"/>
    <property type="molecule type" value="Genomic_DNA"/>
</dbReference>
<feature type="transmembrane region" description="Helical" evidence="8">
    <location>
        <begin position="142"/>
        <end position="167"/>
    </location>
</feature>
<evidence type="ECO:0000256" key="5">
    <source>
        <dbReference type="ARBA" id="ARBA00022989"/>
    </source>
</evidence>
<feature type="transmembrane region" description="Helical" evidence="8">
    <location>
        <begin position="39"/>
        <end position="62"/>
    </location>
</feature>
<name>A0ABR9K1I7_9ACTN</name>
<keyword evidence="11" id="KW-1185">Reference proteome</keyword>
<evidence type="ECO:0000256" key="2">
    <source>
        <dbReference type="ARBA" id="ARBA00022475"/>
    </source>
</evidence>
<sequence>MRAPWRPAPPSPPGRPDVDALIEATRQENVRADAKTNTLLTIVGFGFAAFTAAAASTVAIPLRGTSRLLVVAALAGVCVVAELLLTALRPRLGRDGTGQRYFAVWRRYAGTPDVLAAHLSADVDACRTLIQLSRIVWRKYRLIRWAVDVLLAVVPLLAVAVSVALLVRG</sequence>
<evidence type="ECO:0000259" key="9">
    <source>
        <dbReference type="Pfam" id="PF18967"/>
    </source>
</evidence>
<comment type="subcellular location">
    <subcellularLocation>
        <location evidence="1">Cell membrane</location>
    </subcellularLocation>
</comment>
<keyword evidence="5 8" id="KW-1133">Transmembrane helix</keyword>
<proteinExistence type="predicted"/>
<accession>A0ABR9K1I7</accession>
<evidence type="ECO:0000256" key="3">
    <source>
        <dbReference type="ARBA" id="ARBA00022692"/>
    </source>
</evidence>
<protein>
    <recommendedName>
        <fullName evidence="9">Pycsar effector protein domain-containing protein</fullName>
    </recommendedName>
</protein>
<dbReference type="InterPro" id="IPR043760">
    <property type="entry name" value="PycTM_dom"/>
</dbReference>
<evidence type="ECO:0000256" key="6">
    <source>
        <dbReference type="ARBA" id="ARBA00023118"/>
    </source>
</evidence>
<evidence type="ECO:0000313" key="11">
    <source>
        <dbReference type="Proteomes" id="UP000627838"/>
    </source>
</evidence>
<evidence type="ECO:0000313" key="10">
    <source>
        <dbReference type="EMBL" id="MBE1536710.1"/>
    </source>
</evidence>
<comment type="caution">
    <text evidence="10">The sequence shown here is derived from an EMBL/GenBank/DDBJ whole genome shotgun (WGS) entry which is preliminary data.</text>
</comment>